<keyword evidence="2" id="KW-1185">Reference proteome</keyword>
<proteinExistence type="predicted"/>
<dbReference type="EMBL" id="JBHUOM010000002">
    <property type="protein sequence ID" value="MFD2934092.1"/>
    <property type="molecule type" value="Genomic_DNA"/>
</dbReference>
<dbReference type="Proteomes" id="UP001597512">
    <property type="component" value="Unassembled WGS sequence"/>
</dbReference>
<evidence type="ECO:0000313" key="1">
    <source>
        <dbReference type="EMBL" id="MFD2934092.1"/>
    </source>
</evidence>
<organism evidence="1 2">
    <name type="scientific">Spirosoma flavum</name>
    <dbReference type="NCBI Taxonomy" id="2048557"/>
    <lineage>
        <taxon>Bacteria</taxon>
        <taxon>Pseudomonadati</taxon>
        <taxon>Bacteroidota</taxon>
        <taxon>Cytophagia</taxon>
        <taxon>Cytophagales</taxon>
        <taxon>Cytophagaceae</taxon>
        <taxon>Spirosoma</taxon>
    </lineage>
</organism>
<dbReference type="RefSeq" id="WP_381499373.1">
    <property type="nucleotide sequence ID" value="NZ_JBHUOM010000002.1"/>
</dbReference>
<sequence length="129" mass="15164">MMNYLSGSNVSNKDEFKPEKVVADWLEAISKLYTYYGQMYTYINKEVVQQEQMRYDPYRDQCPVNQLVTLAITVRSELEKLHQDMDQLTKLKQPIIEKNYKKLADHTIIINQLNQHAQIRLHLVSVSAS</sequence>
<name>A0ABW6AHT7_9BACT</name>
<comment type="caution">
    <text evidence="1">The sequence shown here is derived from an EMBL/GenBank/DDBJ whole genome shotgun (WGS) entry which is preliminary data.</text>
</comment>
<gene>
    <name evidence="1" type="ORF">ACFS25_09885</name>
</gene>
<accession>A0ABW6AHT7</accession>
<reference evidence="2" key="1">
    <citation type="journal article" date="2019" name="Int. J. Syst. Evol. Microbiol.">
        <title>The Global Catalogue of Microorganisms (GCM) 10K type strain sequencing project: providing services to taxonomists for standard genome sequencing and annotation.</title>
        <authorList>
            <consortium name="The Broad Institute Genomics Platform"/>
            <consortium name="The Broad Institute Genome Sequencing Center for Infectious Disease"/>
            <person name="Wu L."/>
            <person name="Ma J."/>
        </authorList>
    </citation>
    <scope>NUCLEOTIDE SEQUENCE [LARGE SCALE GENOMIC DNA]</scope>
    <source>
        <strain evidence="2">KCTC 52490</strain>
    </source>
</reference>
<evidence type="ECO:0000313" key="2">
    <source>
        <dbReference type="Proteomes" id="UP001597512"/>
    </source>
</evidence>
<protein>
    <submittedName>
        <fullName evidence="1">Uncharacterized protein</fullName>
    </submittedName>
</protein>